<evidence type="ECO:0000256" key="4">
    <source>
        <dbReference type="ARBA" id="ARBA00023239"/>
    </source>
</evidence>
<keyword evidence="2" id="KW-0408">Iron</keyword>
<evidence type="ECO:0000259" key="5">
    <source>
        <dbReference type="Pfam" id="PF00330"/>
    </source>
</evidence>
<dbReference type="EMBL" id="BARS01023964">
    <property type="protein sequence ID" value="GAG02390.1"/>
    <property type="molecule type" value="Genomic_DNA"/>
</dbReference>
<comment type="caution">
    <text evidence="6">The sequence shown here is derived from an EMBL/GenBank/DDBJ whole genome shotgun (WGS) entry which is preliminary data.</text>
</comment>
<protein>
    <recommendedName>
        <fullName evidence="5">Aconitase/3-isopropylmalate dehydratase large subunit alpha/beta/alpha domain-containing protein</fullName>
    </recommendedName>
</protein>
<dbReference type="SUPFAM" id="SSF53732">
    <property type="entry name" value="Aconitase iron-sulfur domain"/>
    <property type="match status" value="1"/>
</dbReference>
<sequence>MASIWAIGQIWLRVPESMKISVKGHLPAGVTSKDLALFVIGDLKADGALYMSVEWHGEAIVALPLSQRATLTNLMAEMGAKNSYIPPDQLTLNFLKDRAQRKFQAVYPDEGARYAVEMEYDAGTIEPMIACPHTVDNVKPLSEVRGTSIDQAFLGTCTNGRLDDLAAAAEVLEGRKIAPGKRMIIIPASDAVYLAALQAGYLETFLKAGAVVESPGCGPCMGNHMGVPAVGEVTISTANRNFRGRMGTKESEVYLASPAVVAASAIAGE</sequence>
<name>X0UA24_9ZZZZ</name>
<gene>
    <name evidence="6" type="ORF">S01H1_38103</name>
</gene>
<keyword evidence="3" id="KW-0411">Iron-sulfur</keyword>
<dbReference type="PROSITE" id="PS01244">
    <property type="entry name" value="ACONITASE_2"/>
    <property type="match status" value="1"/>
</dbReference>
<dbReference type="InterPro" id="IPR050067">
    <property type="entry name" value="IPM_dehydratase_rel_enz"/>
</dbReference>
<feature type="domain" description="Aconitase/3-isopropylmalate dehydratase large subunit alpha/beta/alpha" evidence="5">
    <location>
        <begin position="143"/>
        <end position="268"/>
    </location>
</feature>
<keyword evidence="1" id="KW-0479">Metal-binding</keyword>
<evidence type="ECO:0000256" key="2">
    <source>
        <dbReference type="ARBA" id="ARBA00023004"/>
    </source>
</evidence>
<dbReference type="GO" id="GO:0051536">
    <property type="term" value="F:iron-sulfur cluster binding"/>
    <property type="evidence" value="ECO:0007669"/>
    <property type="project" value="UniProtKB-KW"/>
</dbReference>
<dbReference type="InterPro" id="IPR018136">
    <property type="entry name" value="Aconitase_4Fe-4S_BS"/>
</dbReference>
<evidence type="ECO:0000256" key="3">
    <source>
        <dbReference type="ARBA" id="ARBA00023014"/>
    </source>
</evidence>
<dbReference type="PROSITE" id="PS00450">
    <property type="entry name" value="ACONITASE_1"/>
    <property type="match status" value="1"/>
</dbReference>
<dbReference type="Pfam" id="PF00330">
    <property type="entry name" value="Aconitase"/>
    <property type="match status" value="1"/>
</dbReference>
<dbReference type="InterPro" id="IPR015931">
    <property type="entry name" value="Acnase/IPM_dHydase_lsu_aba_1/3"/>
</dbReference>
<dbReference type="InterPro" id="IPR036008">
    <property type="entry name" value="Aconitase_4Fe-4S_dom"/>
</dbReference>
<feature type="non-terminal residue" evidence="6">
    <location>
        <position position="269"/>
    </location>
</feature>
<organism evidence="6">
    <name type="scientific">marine sediment metagenome</name>
    <dbReference type="NCBI Taxonomy" id="412755"/>
    <lineage>
        <taxon>unclassified sequences</taxon>
        <taxon>metagenomes</taxon>
        <taxon>ecological metagenomes</taxon>
    </lineage>
</organism>
<dbReference type="GO" id="GO:0019752">
    <property type="term" value="P:carboxylic acid metabolic process"/>
    <property type="evidence" value="ECO:0007669"/>
    <property type="project" value="UniProtKB-ARBA"/>
</dbReference>
<dbReference type="GO" id="GO:0016829">
    <property type="term" value="F:lyase activity"/>
    <property type="evidence" value="ECO:0007669"/>
    <property type="project" value="UniProtKB-KW"/>
</dbReference>
<dbReference type="GO" id="GO:0046872">
    <property type="term" value="F:metal ion binding"/>
    <property type="evidence" value="ECO:0007669"/>
    <property type="project" value="UniProtKB-KW"/>
</dbReference>
<dbReference type="Gene3D" id="3.30.499.10">
    <property type="entry name" value="Aconitase, domain 3"/>
    <property type="match status" value="2"/>
</dbReference>
<evidence type="ECO:0000256" key="1">
    <source>
        <dbReference type="ARBA" id="ARBA00022723"/>
    </source>
</evidence>
<proteinExistence type="predicted"/>
<evidence type="ECO:0000313" key="6">
    <source>
        <dbReference type="EMBL" id="GAG02390.1"/>
    </source>
</evidence>
<reference evidence="6" key="1">
    <citation type="journal article" date="2014" name="Front. Microbiol.">
        <title>High frequency of phylogenetically diverse reductive dehalogenase-homologous genes in deep subseafloor sedimentary metagenomes.</title>
        <authorList>
            <person name="Kawai M."/>
            <person name="Futagami T."/>
            <person name="Toyoda A."/>
            <person name="Takaki Y."/>
            <person name="Nishi S."/>
            <person name="Hori S."/>
            <person name="Arai W."/>
            <person name="Tsubouchi T."/>
            <person name="Morono Y."/>
            <person name="Uchiyama I."/>
            <person name="Ito T."/>
            <person name="Fujiyama A."/>
            <person name="Inagaki F."/>
            <person name="Takami H."/>
        </authorList>
    </citation>
    <scope>NUCLEOTIDE SEQUENCE</scope>
    <source>
        <strain evidence="6">Expedition CK06-06</strain>
    </source>
</reference>
<keyword evidence="4" id="KW-0456">Lyase</keyword>
<dbReference type="PANTHER" id="PTHR43822">
    <property type="entry name" value="HOMOACONITASE, MITOCHONDRIAL-RELATED"/>
    <property type="match status" value="1"/>
</dbReference>
<dbReference type="AlphaFoldDB" id="X0UA24"/>
<accession>X0UA24</accession>
<dbReference type="PANTHER" id="PTHR43822:SF21">
    <property type="entry name" value="3-ISOPROPYLMALATE DEHYDRATASE LARGE SUBUNIT 1"/>
    <property type="match status" value="1"/>
</dbReference>
<dbReference type="InterPro" id="IPR001030">
    <property type="entry name" value="Acoase/IPM_deHydtase_lsu_aba"/>
</dbReference>